<gene>
    <name evidence="2" type="ORF">VV01_07120</name>
</gene>
<dbReference type="EMBL" id="LAIR01000002">
    <property type="protein sequence ID" value="KNX36972.1"/>
    <property type="molecule type" value="Genomic_DNA"/>
</dbReference>
<name>A0A0L6CGQ0_9MICO</name>
<dbReference type="OrthoDB" id="582306at2"/>
<dbReference type="STRING" id="1631356.VV01_07120"/>
<keyword evidence="1" id="KW-0812">Transmembrane</keyword>
<accession>A0A0L6CGQ0</accession>
<evidence type="ECO:0000256" key="1">
    <source>
        <dbReference type="SAM" id="Phobius"/>
    </source>
</evidence>
<evidence type="ECO:0008006" key="4">
    <source>
        <dbReference type="Google" id="ProtNLM"/>
    </source>
</evidence>
<evidence type="ECO:0000313" key="2">
    <source>
        <dbReference type="EMBL" id="KNX36972.1"/>
    </source>
</evidence>
<sequence length="138" mass="15322">MTSIQLTPSTPVARPQWRVLARHYLEMVVAMFVAMGVLALARAAVGLTVSAHDHLGLAYLLMATDMSVGMAAMMRWRGHGWRSTLEMCAVMYAPLLLLPLVWSGLLGRTGFMVIAHVAMFPLMLAVMLRRRAEYAHCH</sequence>
<organism evidence="2 3">
    <name type="scientific">Luteipulveratus halotolerans</name>
    <dbReference type="NCBI Taxonomy" id="1631356"/>
    <lineage>
        <taxon>Bacteria</taxon>
        <taxon>Bacillati</taxon>
        <taxon>Actinomycetota</taxon>
        <taxon>Actinomycetes</taxon>
        <taxon>Micrococcales</taxon>
        <taxon>Dermacoccaceae</taxon>
        <taxon>Luteipulveratus</taxon>
    </lineage>
</organism>
<feature type="transmembrane region" description="Helical" evidence="1">
    <location>
        <begin position="24"/>
        <end position="45"/>
    </location>
</feature>
<keyword evidence="1" id="KW-1133">Transmembrane helix</keyword>
<reference evidence="3" key="1">
    <citation type="submission" date="2015-03" db="EMBL/GenBank/DDBJ databases">
        <title>Luteipulveratus halotolerans sp. nov., a novel actinobacterium (Dermacoccaceae) from Sarawak, Malaysia.</title>
        <authorList>
            <person name="Juboi H."/>
            <person name="Basik A."/>
            <person name="Shamsul S.S."/>
            <person name="Arnold P."/>
            <person name="Schmitt E.K."/>
            <person name="Sanglier J.-J."/>
            <person name="Yeo T."/>
        </authorList>
    </citation>
    <scope>NUCLEOTIDE SEQUENCE [LARGE SCALE GENOMIC DNA]</scope>
    <source>
        <strain evidence="3">C296001</strain>
    </source>
</reference>
<feature type="transmembrane region" description="Helical" evidence="1">
    <location>
        <begin position="57"/>
        <end position="76"/>
    </location>
</feature>
<proteinExistence type="predicted"/>
<dbReference type="AlphaFoldDB" id="A0A0L6CGQ0"/>
<feature type="transmembrane region" description="Helical" evidence="1">
    <location>
        <begin position="111"/>
        <end position="128"/>
    </location>
</feature>
<comment type="caution">
    <text evidence="2">The sequence shown here is derived from an EMBL/GenBank/DDBJ whole genome shotgun (WGS) entry which is preliminary data.</text>
</comment>
<protein>
    <recommendedName>
        <fullName evidence="4">Flagellar biosynthetic protein FliP</fullName>
    </recommendedName>
</protein>
<dbReference type="RefSeq" id="WP_050669283.1">
    <property type="nucleotide sequence ID" value="NZ_LAIR01000002.1"/>
</dbReference>
<keyword evidence="3" id="KW-1185">Reference proteome</keyword>
<dbReference type="Proteomes" id="UP000037397">
    <property type="component" value="Unassembled WGS sequence"/>
</dbReference>
<keyword evidence="1" id="KW-0472">Membrane</keyword>
<feature type="transmembrane region" description="Helical" evidence="1">
    <location>
        <begin position="88"/>
        <end position="105"/>
    </location>
</feature>
<evidence type="ECO:0000313" key="3">
    <source>
        <dbReference type="Proteomes" id="UP000037397"/>
    </source>
</evidence>